<evidence type="ECO:0000256" key="3">
    <source>
        <dbReference type="ARBA" id="ARBA00022692"/>
    </source>
</evidence>
<dbReference type="Pfam" id="PF01554">
    <property type="entry name" value="MatE"/>
    <property type="match status" value="1"/>
</dbReference>
<evidence type="ECO:0000256" key="6">
    <source>
        <dbReference type="SAM" id="Phobius"/>
    </source>
</evidence>
<dbReference type="AlphaFoldDB" id="X5E3R5"/>
<dbReference type="KEGG" id="dori:FH5T_20850"/>
<dbReference type="Proteomes" id="UP000181981">
    <property type="component" value="Unassembled WGS sequence"/>
</dbReference>
<dbReference type="STRING" id="1168034.FH5T_20850"/>
<accession>X5E3R5</accession>
<dbReference type="PANTHER" id="PTHR30250">
    <property type="entry name" value="PST FAMILY PREDICTED COLANIC ACID TRANSPORTER"/>
    <property type="match status" value="1"/>
</dbReference>
<dbReference type="OrthoDB" id="5365632at2"/>
<dbReference type="InterPro" id="IPR002528">
    <property type="entry name" value="MATE_fam"/>
</dbReference>
<dbReference type="PANTHER" id="PTHR30250:SF26">
    <property type="entry name" value="PSMA PROTEIN"/>
    <property type="match status" value="1"/>
</dbReference>
<organism evidence="8 10">
    <name type="scientific">Draconibacterium orientale</name>
    <dbReference type="NCBI Taxonomy" id="1168034"/>
    <lineage>
        <taxon>Bacteria</taxon>
        <taxon>Pseudomonadati</taxon>
        <taxon>Bacteroidota</taxon>
        <taxon>Bacteroidia</taxon>
        <taxon>Marinilabiliales</taxon>
        <taxon>Prolixibacteraceae</taxon>
        <taxon>Draconibacterium</taxon>
    </lineage>
</organism>
<evidence type="ECO:0000256" key="1">
    <source>
        <dbReference type="ARBA" id="ARBA00004651"/>
    </source>
</evidence>
<dbReference type="EMBL" id="FOHT01000031">
    <property type="protein sequence ID" value="SET94998.1"/>
    <property type="molecule type" value="Genomic_DNA"/>
</dbReference>
<evidence type="ECO:0000313" key="7">
    <source>
        <dbReference type="EMBL" id="AHW61236.1"/>
    </source>
</evidence>
<evidence type="ECO:0000313" key="8">
    <source>
        <dbReference type="EMBL" id="SET94998.1"/>
    </source>
</evidence>
<protein>
    <submittedName>
        <fullName evidence="8">Na+-driven multidrug efflux pump</fullName>
    </submittedName>
</protein>
<dbReference type="HOGENOM" id="CLU_040798_1_0_10"/>
<feature type="transmembrane region" description="Helical" evidence="6">
    <location>
        <begin position="90"/>
        <end position="113"/>
    </location>
</feature>
<keyword evidence="5 6" id="KW-0472">Membrane</keyword>
<dbReference type="GO" id="GO:0005886">
    <property type="term" value="C:plasma membrane"/>
    <property type="evidence" value="ECO:0007669"/>
    <property type="project" value="UniProtKB-SubCell"/>
</dbReference>
<reference evidence="8 10" key="2">
    <citation type="submission" date="2016-10" db="EMBL/GenBank/DDBJ databases">
        <authorList>
            <person name="de Groot N.N."/>
        </authorList>
    </citation>
    <scope>NUCLEOTIDE SEQUENCE [LARGE SCALE GENOMIC DNA]</scope>
    <source>
        <strain evidence="8 10">DSM 25947</strain>
    </source>
</reference>
<name>X5E3R5_9BACT</name>
<feature type="transmembrane region" description="Helical" evidence="6">
    <location>
        <begin position="306"/>
        <end position="326"/>
    </location>
</feature>
<feature type="transmembrane region" description="Helical" evidence="6">
    <location>
        <begin position="376"/>
        <end position="396"/>
    </location>
</feature>
<keyword evidence="3 6" id="KW-0812">Transmembrane</keyword>
<feature type="transmembrane region" description="Helical" evidence="6">
    <location>
        <begin position="439"/>
        <end position="460"/>
    </location>
</feature>
<feature type="transmembrane region" description="Helical" evidence="6">
    <location>
        <begin position="158"/>
        <end position="180"/>
    </location>
</feature>
<dbReference type="Proteomes" id="UP000023772">
    <property type="component" value="Chromosome"/>
</dbReference>
<evidence type="ECO:0000256" key="5">
    <source>
        <dbReference type="ARBA" id="ARBA00023136"/>
    </source>
</evidence>
<proteinExistence type="predicted"/>
<feature type="transmembrane region" description="Helical" evidence="6">
    <location>
        <begin position="45"/>
        <end position="70"/>
    </location>
</feature>
<feature type="transmembrane region" description="Helical" evidence="6">
    <location>
        <begin position="186"/>
        <end position="208"/>
    </location>
</feature>
<keyword evidence="9" id="KW-1185">Reference proteome</keyword>
<keyword evidence="4 6" id="KW-1133">Transmembrane helix</keyword>
<dbReference type="GO" id="GO:0042910">
    <property type="term" value="F:xenobiotic transmembrane transporter activity"/>
    <property type="evidence" value="ECO:0007669"/>
    <property type="project" value="InterPro"/>
</dbReference>
<feature type="transmembrane region" description="Helical" evidence="6">
    <location>
        <begin position="12"/>
        <end position="33"/>
    </location>
</feature>
<reference evidence="7 9" key="1">
    <citation type="submission" date="2014-03" db="EMBL/GenBank/DDBJ databases">
        <title>Complete genome sequence of a deeply braunched marine Bacteroidia bacterium Draconibacterium orientale type strain FH5T.</title>
        <authorList>
            <person name="Li X."/>
            <person name="Wang X."/>
            <person name="Xie Z."/>
            <person name="Du Z."/>
            <person name="Chen G."/>
        </authorList>
    </citation>
    <scope>NUCLEOTIDE SEQUENCE [LARGE SCALE GENOMIC DNA]</scope>
    <source>
        <strain evidence="7 9">FH5</strain>
    </source>
</reference>
<dbReference type="EMBL" id="CP007451">
    <property type="protein sequence ID" value="AHW61236.1"/>
    <property type="molecule type" value="Genomic_DNA"/>
</dbReference>
<feature type="transmembrane region" description="Helical" evidence="6">
    <location>
        <begin position="402"/>
        <end position="419"/>
    </location>
</feature>
<sequence>MEAHNKTIAKNTLFLYFRMIFKLLISLITSRIILDALGFSDYGLYNVVGGTVAMFAFLNNSMASATQRFLNYEMGKGQSNALKTVFSTSLFLHIIIAFVVLALSETIGLWFVNHKLQIDADRLHAANWVFQFSILTLIFQIIAIPYNASIIAHEKMSAFAYISIFEALMTLLIVLGINNSQHTDRLILYSGLLLVLSITVSLIFLVYAKRKFAECSLKICYSKIYFKEMLSYSGWNTLSVFSVMLKKQGIDILLNLFFGTVVNAARALATKLNNVVTGFVLNFMQAMNPQIVKNFAKGELSEMKKLIMFGSKFSFFLILTFALPILIETEPILSLWLKEVPEYTTIFTRLVIITALIDSLNNTLWTAQSATGKVKAYHITLSSIGLVNLPISYLLLKLGYPPYMPLIVTLVQSIVLTYVRLKFLKKSIKLDVSEFFYNVILRAFFISVTASILPILLHLYLNPNLLNTFIVCCLAVLCVSISFFSIGLKRNEKKKVLELFVNKIPILKHVTKYLS</sequence>
<evidence type="ECO:0000313" key="10">
    <source>
        <dbReference type="Proteomes" id="UP000181981"/>
    </source>
</evidence>
<evidence type="ECO:0000256" key="4">
    <source>
        <dbReference type="ARBA" id="ARBA00022989"/>
    </source>
</evidence>
<dbReference type="eggNOG" id="COG2244">
    <property type="taxonomic scope" value="Bacteria"/>
</dbReference>
<evidence type="ECO:0000313" key="9">
    <source>
        <dbReference type="Proteomes" id="UP000023772"/>
    </source>
</evidence>
<keyword evidence="2" id="KW-1003">Cell membrane</keyword>
<feature type="transmembrane region" description="Helical" evidence="6">
    <location>
        <begin position="125"/>
        <end position="146"/>
    </location>
</feature>
<dbReference type="InterPro" id="IPR050833">
    <property type="entry name" value="Poly_Biosynth_Transport"/>
</dbReference>
<feature type="transmembrane region" description="Helical" evidence="6">
    <location>
        <begin position="466"/>
        <end position="488"/>
    </location>
</feature>
<dbReference type="GO" id="GO:0015297">
    <property type="term" value="F:antiporter activity"/>
    <property type="evidence" value="ECO:0007669"/>
    <property type="project" value="InterPro"/>
</dbReference>
<comment type="subcellular location">
    <subcellularLocation>
        <location evidence="1">Cell membrane</location>
        <topology evidence="1">Multi-pass membrane protein</topology>
    </subcellularLocation>
</comment>
<evidence type="ECO:0000256" key="2">
    <source>
        <dbReference type="ARBA" id="ARBA00022475"/>
    </source>
</evidence>
<gene>
    <name evidence="7" type="ORF">FH5T_20850</name>
    <name evidence="8" type="ORF">SAMN05444285_13134</name>
</gene>
<feature type="transmembrane region" description="Helical" evidence="6">
    <location>
        <begin position="346"/>
        <end position="364"/>
    </location>
</feature>